<evidence type="ECO:0000256" key="4">
    <source>
        <dbReference type="PROSITE-ProRule" id="PRU00433"/>
    </source>
</evidence>
<gene>
    <name evidence="7" type="ORF">DU505_00675</name>
</gene>
<feature type="signal peptide" evidence="5">
    <location>
        <begin position="1"/>
        <end position="26"/>
    </location>
</feature>
<dbReference type="SUPFAM" id="SSF46626">
    <property type="entry name" value="Cytochrome c"/>
    <property type="match status" value="1"/>
</dbReference>
<dbReference type="GO" id="GO:0046872">
    <property type="term" value="F:metal ion binding"/>
    <property type="evidence" value="ECO:0007669"/>
    <property type="project" value="UniProtKB-KW"/>
</dbReference>
<comment type="caution">
    <text evidence="7">The sequence shown here is derived from an EMBL/GenBank/DDBJ whole genome shotgun (WGS) entry which is preliminary data.</text>
</comment>
<keyword evidence="5" id="KW-0732">Signal</keyword>
<feature type="domain" description="Cytochrome c" evidence="6">
    <location>
        <begin position="21"/>
        <end position="108"/>
    </location>
</feature>
<evidence type="ECO:0000256" key="2">
    <source>
        <dbReference type="ARBA" id="ARBA00022723"/>
    </source>
</evidence>
<keyword evidence="3 4" id="KW-0408">Iron</keyword>
<accession>A0A368U3L9</accession>
<dbReference type="Gene3D" id="1.10.760.10">
    <property type="entry name" value="Cytochrome c-like domain"/>
    <property type="match status" value="1"/>
</dbReference>
<keyword evidence="1 4" id="KW-0349">Heme</keyword>
<evidence type="ECO:0000256" key="5">
    <source>
        <dbReference type="SAM" id="SignalP"/>
    </source>
</evidence>
<dbReference type="AlphaFoldDB" id="A0A368U3L9"/>
<dbReference type="Proteomes" id="UP000252405">
    <property type="component" value="Unassembled WGS sequence"/>
</dbReference>
<reference evidence="7 8" key="1">
    <citation type="submission" date="2018-07" db="EMBL/GenBank/DDBJ databases">
        <title>Halomonas montanilacus sp. nov., isolated from Lake Pengyan on Tibetan Plateau.</title>
        <authorList>
            <person name="Lu H."/>
            <person name="Xing P."/>
            <person name="Wu Q."/>
        </authorList>
    </citation>
    <scope>NUCLEOTIDE SEQUENCE [LARGE SCALE GENOMIC DNA]</scope>
    <source>
        <strain evidence="7 8">PYC7W</strain>
    </source>
</reference>
<dbReference type="EMBL" id="QPII01000001">
    <property type="protein sequence ID" value="RCV91625.1"/>
    <property type="molecule type" value="Genomic_DNA"/>
</dbReference>
<evidence type="ECO:0000256" key="1">
    <source>
        <dbReference type="ARBA" id="ARBA00022617"/>
    </source>
</evidence>
<evidence type="ECO:0000313" key="8">
    <source>
        <dbReference type="Proteomes" id="UP000252405"/>
    </source>
</evidence>
<dbReference type="Pfam" id="PF00034">
    <property type="entry name" value="Cytochrom_C"/>
    <property type="match status" value="1"/>
</dbReference>
<dbReference type="RefSeq" id="WP_114477075.1">
    <property type="nucleotide sequence ID" value="NZ_QPII01000001.1"/>
</dbReference>
<feature type="chain" id="PRO_5016570961" evidence="5">
    <location>
        <begin position="27"/>
        <end position="117"/>
    </location>
</feature>
<evidence type="ECO:0000259" key="6">
    <source>
        <dbReference type="PROSITE" id="PS51007"/>
    </source>
</evidence>
<keyword evidence="2 4" id="KW-0479">Metal-binding</keyword>
<protein>
    <submittedName>
        <fullName evidence="7">Cytochrome c, class I</fullName>
    </submittedName>
</protein>
<evidence type="ECO:0000313" key="7">
    <source>
        <dbReference type="EMBL" id="RCV91625.1"/>
    </source>
</evidence>
<sequence>MKRVFPIASLPLVSLLLVGLPMTAQAEETFSDAQLEVMAGSCANCHGTEGRLAGSVPTIAGRPADVLSSRLLDFKHEENGETTIMDRIAKGFTDAELEALARHFAGIDLENDNEPEE</sequence>
<dbReference type="InterPro" id="IPR009056">
    <property type="entry name" value="Cyt_c-like_dom"/>
</dbReference>
<dbReference type="InterPro" id="IPR036909">
    <property type="entry name" value="Cyt_c-like_dom_sf"/>
</dbReference>
<dbReference type="OrthoDB" id="188778at2"/>
<dbReference type="GO" id="GO:0009055">
    <property type="term" value="F:electron transfer activity"/>
    <property type="evidence" value="ECO:0007669"/>
    <property type="project" value="InterPro"/>
</dbReference>
<dbReference type="GO" id="GO:0020037">
    <property type="term" value="F:heme binding"/>
    <property type="evidence" value="ECO:0007669"/>
    <property type="project" value="InterPro"/>
</dbReference>
<keyword evidence="8" id="KW-1185">Reference proteome</keyword>
<proteinExistence type="predicted"/>
<organism evidence="7 8">
    <name type="scientific">Billgrantia montanilacus</name>
    <dbReference type="NCBI Taxonomy" id="2282305"/>
    <lineage>
        <taxon>Bacteria</taxon>
        <taxon>Pseudomonadati</taxon>
        <taxon>Pseudomonadota</taxon>
        <taxon>Gammaproteobacteria</taxon>
        <taxon>Oceanospirillales</taxon>
        <taxon>Halomonadaceae</taxon>
        <taxon>Billgrantia</taxon>
    </lineage>
</organism>
<evidence type="ECO:0000256" key="3">
    <source>
        <dbReference type="ARBA" id="ARBA00023004"/>
    </source>
</evidence>
<name>A0A368U3L9_9GAMM</name>
<dbReference type="PROSITE" id="PS51007">
    <property type="entry name" value="CYTC"/>
    <property type="match status" value="1"/>
</dbReference>